<dbReference type="PRINTS" id="PR00633">
    <property type="entry name" value="RCCNDNSATION"/>
</dbReference>
<dbReference type="PROSITE" id="PS50012">
    <property type="entry name" value="RCC1_3"/>
    <property type="match status" value="6"/>
</dbReference>
<dbReference type="PROSITE" id="PS00626">
    <property type="entry name" value="RCC1_2"/>
    <property type="match status" value="2"/>
</dbReference>
<accession>A0A5D0CYD4</accession>
<comment type="caution">
    <text evidence="3">The sequence shown here is derived from an EMBL/GenBank/DDBJ whole genome shotgun (WGS) entry which is preliminary data.</text>
</comment>
<dbReference type="InterPro" id="IPR000408">
    <property type="entry name" value="Reg_chr_condens"/>
</dbReference>
<organism evidence="3 4">
    <name type="scientific">Paenibacillus faecis</name>
    <dbReference type="NCBI Taxonomy" id="862114"/>
    <lineage>
        <taxon>Bacteria</taxon>
        <taxon>Bacillati</taxon>
        <taxon>Bacillota</taxon>
        <taxon>Bacilli</taxon>
        <taxon>Bacillales</taxon>
        <taxon>Paenibacillaceae</taxon>
        <taxon>Paenibacillus</taxon>
    </lineage>
</organism>
<sequence>MLSYDGKILGLKDRREEGLNRKLLFPALALVLCLGLTVPAMASTGTVNSPTAVSAGSDHSGLIDANGSLWMWGLNEEGQLGNGGRGNAKTKGDFTYQTVPIKVLNNVVSVSSGGKNTAAIKTDGSLWMWGENYYGQLGNGTTKNSLVPVKVMDNVAAVSLGGSSVTSGYTAAIKTDGSLWMWGANDYGQLGNGTTKDSLIPVKVMDNVASVSLSEFRHAAAIKTDGTLWMWGRNGQGQLGNGTTKDSLVPVKVMDNVTAISLGALHTAAVKTDGSLWTWGFNEGGRLGNGLKGTKNIIVPEKVMDGAVSVSCGGSHTAVVKADGSLWMFGNNGMGQLGIGDTGNEEMNIGHGDFYVQTVPVKLMDHIAFVSSGGNHTIVVKTDGSVWLFGRSSNGNLGTVKGNGVDIYNNAMQTTPVKLSSLRARN</sequence>
<dbReference type="AlphaFoldDB" id="A0A5D0CYD4"/>
<dbReference type="Proteomes" id="UP000325218">
    <property type="component" value="Unassembled WGS sequence"/>
</dbReference>
<evidence type="ECO:0000259" key="2">
    <source>
        <dbReference type="Pfam" id="PF25390"/>
    </source>
</evidence>
<dbReference type="SUPFAM" id="SSF50985">
    <property type="entry name" value="RCC1/BLIP-II"/>
    <property type="match status" value="2"/>
</dbReference>
<keyword evidence="1" id="KW-0677">Repeat</keyword>
<evidence type="ECO:0000256" key="1">
    <source>
        <dbReference type="ARBA" id="ARBA00022737"/>
    </source>
</evidence>
<name>A0A5D0CYD4_9BACL</name>
<dbReference type="OrthoDB" id="27389at2"/>
<dbReference type="PANTHER" id="PTHR22870:SF466">
    <property type="entry name" value="ANKYRIN REPEAT-CONTAINING PROTEIN"/>
    <property type="match status" value="1"/>
</dbReference>
<evidence type="ECO:0000313" key="4">
    <source>
        <dbReference type="Proteomes" id="UP000325218"/>
    </source>
</evidence>
<proteinExistence type="predicted"/>
<dbReference type="Pfam" id="PF00415">
    <property type="entry name" value="RCC1"/>
    <property type="match status" value="2"/>
</dbReference>
<feature type="domain" description="RCC1-like" evidence="2">
    <location>
        <begin position="168"/>
        <end position="422"/>
    </location>
</feature>
<dbReference type="InterPro" id="IPR058923">
    <property type="entry name" value="RCC1-like_dom"/>
</dbReference>
<protein>
    <recommendedName>
        <fullName evidence="2">RCC1-like domain-containing protein</fullName>
    </recommendedName>
</protein>
<evidence type="ECO:0000313" key="3">
    <source>
        <dbReference type="EMBL" id="TYA14966.1"/>
    </source>
</evidence>
<gene>
    <name evidence="3" type="ORF">FRY98_04690</name>
</gene>
<dbReference type="InterPro" id="IPR009091">
    <property type="entry name" value="RCC1/BLIP-II"/>
</dbReference>
<dbReference type="InterPro" id="IPR051210">
    <property type="entry name" value="Ub_ligase/GEF_domain"/>
</dbReference>
<dbReference type="PANTHER" id="PTHR22870">
    <property type="entry name" value="REGULATOR OF CHROMOSOME CONDENSATION"/>
    <property type="match status" value="1"/>
</dbReference>
<keyword evidence="4" id="KW-1185">Reference proteome</keyword>
<dbReference type="Gene3D" id="2.130.10.30">
    <property type="entry name" value="Regulator of chromosome condensation 1/beta-lactamase-inhibitor protein II"/>
    <property type="match status" value="3"/>
</dbReference>
<reference evidence="3 4" key="1">
    <citation type="submission" date="2019-08" db="EMBL/GenBank/DDBJ databases">
        <title>Genome sequencing of Paenibacillus faecis DSM 23593(T).</title>
        <authorList>
            <person name="Kook J.-K."/>
            <person name="Park S.-N."/>
            <person name="Lim Y.K."/>
        </authorList>
    </citation>
    <scope>NUCLEOTIDE SEQUENCE [LARGE SCALE GENOMIC DNA]</scope>
    <source>
        <strain evidence="3 4">DSM 23593</strain>
    </source>
</reference>
<dbReference type="Pfam" id="PF25390">
    <property type="entry name" value="WD40_RLD"/>
    <property type="match status" value="1"/>
</dbReference>
<dbReference type="EMBL" id="VSDO01000001">
    <property type="protein sequence ID" value="TYA14966.1"/>
    <property type="molecule type" value="Genomic_DNA"/>
</dbReference>